<dbReference type="CDD" id="cd04875">
    <property type="entry name" value="ACT_F4HF-DF"/>
    <property type="match status" value="1"/>
</dbReference>
<proteinExistence type="predicted"/>
<dbReference type="GO" id="GO:0008864">
    <property type="term" value="F:formyltetrahydrofolate deformylase activity"/>
    <property type="evidence" value="ECO:0007669"/>
    <property type="project" value="InterPro"/>
</dbReference>
<dbReference type="InterPro" id="IPR044074">
    <property type="entry name" value="PurU_ACT"/>
</dbReference>
<dbReference type="Proteomes" id="UP000259273">
    <property type="component" value="Unassembled WGS sequence"/>
</dbReference>
<protein>
    <submittedName>
        <fullName evidence="1">Formyltetrahydrofolate deformylase</fullName>
    </submittedName>
</protein>
<dbReference type="AlphaFoldDB" id="A0A3C1KPE6"/>
<feature type="non-terminal residue" evidence="1">
    <location>
        <position position="51"/>
    </location>
</feature>
<gene>
    <name evidence="1" type="ORF">DCP75_12690</name>
</gene>
<organism evidence="1 2">
    <name type="scientific">Haliea salexigens</name>
    <dbReference type="NCBI Taxonomy" id="287487"/>
    <lineage>
        <taxon>Bacteria</taxon>
        <taxon>Pseudomonadati</taxon>
        <taxon>Pseudomonadota</taxon>
        <taxon>Gammaproteobacteria</taxon>
        <taxon>Cellvibrionales</taxon>
        <taxon>Halieaceae</taxon>
        <taxon>Haliea</taxon>
    </lineage>
</organism>
<dbReference type="GO" id="GO:0006189">
    <property type="term" value="P:'de novo' IMP biosynthetic process"/>
    <property type="evidence" value="ECO:0007669"/>
    <property type="project" value="InterPro"/>
</dbReference>
<comment type="caution">
    <text evidence="1">The sequence shown here is derived from an EMBL/GenBank/DDBJ whole genome shotgun (WGS) entry which is preliminary data.</text>
</comment>
<name>A0A3C1KPE6_9GAMM</name>
<dbReference type="InterPro" id="IPR045865">
    <property type="entry name" value="ACT-like_dom_sf"/>
</dbReference>
<evidence type="ECO:0000313" key="2">
    <source>
        <dbReference type="Proteomes" id="UP000259273"/>
    </source>
</evidence>
<dbReference type="EMBL" id="DMND01000174">
    <property type="protein sequence ID" value="HAN28555.1"/>
    <property type="molecule type" value="Genomic_DNA"/>
</dbReference>
<dbReference type="InterPro" id="IPR004810">
    <property type="entry name" value="PurU"/>
</dbReference>
<evidence type="ECO:0000313" key="1">
    <source>
        <dbReference type="EMBL" id="HAN28555.1"/>
    </source>
</evidence>
<sequence>MPRAYILSFQCPDRLGVVARYSQLFLEAGAFITEISNFSDPVSGTFHLRCV</sequence>
<dbReference type="Gene3D" id="3.30.70.260">
    <property type="match status" value="1"/>
</dbReference>
<reference evidence="1 2" key="1">
    <citation type="journal article" date="2018" name="Nat. Biotechnol.">
        <title>A standardized bacterial taxonomy based on genome phylogeny substantially revises the tree of life.</title>
        <authorList>
            <person name="Parks D.H."/>
            <person name="Chuvochina M."/>
            <person name="Waite D.W."/>
            <person name="Rinke C."/>
            <person name="Skarshewski A."/>
            <person name="Chaumeil P.A."/>
            <person name="Hugenholtz P."/>
        </authorList>
    </citation>
    <scope>NUCLEOTIDE SEQUENCE [LARGE SCALE GENOMIC DNA]</scope>
    <source>
        <strain evidence="1">UBA9158</strain>
    </source>
</reference>
<dbReference type="SUPFAM" id="SSF55021">
    <property type="entry name" value="ACT-like"/>
    <property type="match status" value="1"/>
</dbReference>
<dbReference type="PRINTS" id="PR01575">
    <property type="entry name" value="FFH4HYDRLASE"/>
</dbReference>
<accession>A0A3C1KPE6</accession>